<dbReference type="AlphaFoldDB" id="A0A0C7NA20"/>
<sequence length="807" mass="92479">MSELNAPNVEISAEAENSNNHNEKNESKPKSKQIQLTFNDFNRFKPSAKTSDNQHNNGGPNAEFNRRRSTRVVPKRPVEIEDDEPVRSIPRKKKPALAKPKETNINREAVRERARKLQSIGNPETLLAEKNWSPNVPLQSADFKNQFSIVSRFRSPNLKNLVYAKDVLPVLTFVNKFNTFLPQELWSLSFQDFELGLDLYPDNDKDLPRKLYQDYMSIKELVRCQDKMNLLFLSLLKLALNNTTPTTMDSVREHKAYAKFVGLLRVNAWSWGYPSQWKVEVGTLNTKVFDTDETEPADPKEPEILVPNIIAWPQQYAIENDPLLNQDLEKRGILALAPKDRAILLKSLVQWVLAQSDKIHQEIYRLSHLKRDEPYGVPTYHVSSLLADGEVATKARFMRVCDLVQARLEIKSGRKHVKKQLQNGKRNDLSEKLKIISNIQRDRDIVSVEENDDEPKPPVDLFDEEYKKWCEVLEGEIPDHPLSSPYCDDIFKMRSLEFFIGRVPHVGDFYLPRLHTYQKAEKVKIPTTYTDFKTLKDTLESFSNKEMDALTLFSGNGKLMSTQFKVLYHDSPSMIRDVASQVDISEKSYWYELCHDCATLREFIELLDYKVSVNETAGNEPANKGIMNKNPLPKESKFNASREALRWMKEYLVKLLPFLETYEELYANYDDMEANIRTLRRSQRNRNPQSRDDDEAGDFSGSEPPVANGQERPVEDSASEDYDDLLDEQAHDEAEDDNAEDDETFTLSGYRSTRNAPRTKTRNGGGKVPTEEIASTRESAIKGSSRGKIAGRGRGKGRGRGRGRSSS</sequence>
<dbReference type="RefSeq" id="XP_022630915.1">
    <property type="nucleotide sequence ID" value="XM_022772733.1"/>
</dbReference>
<feature type="compositionally biased region" description="Acidic residues" evidence="3">
    <location>
        <begin position="717"/>
        <end position="727"/>
    </location>
</feature>
<organism evidence="5 6">
    <name type="scientific">Lachancea lanzarotensis</name>
    <dbReference type="NCBI Taxonomy" id="1245769"/>
    <lineage>
        <taxon>Eukaryota</taxon>
        <taxon>Fungi</taxon>
        <taxon>Dikarya</taxon>
        <taxon>Ascomycota</taxon>
        <taxon>Saccharomycotina</taxon>
        <taxon>Saccharomycetes</taxon>
        <taxon>Saccharomycetales</taxon>
        <taxon>Saccharomycetaceae</taxon>
        <taxon>Lachancea</taxon>
    </lineage>
</organism>
<feature type="compositionally biased region" description="Polar residues" evidence="3">
    <location>
        <begin position="48"/>
        <end position="59"/>
    </location>
</feature>
<evidence type="ECO:0000313" key="5">
    <source>
        <dbReference type="EMBL" id="CEP64711.1"/>
    </source>
</evidence>
<feature type="region of interest" description="Disordered" evidence="3">
    <location>
        <begin position="680"/>
        <end position="807"/>
    </location>
</feature>
<proteinExistence type="predicted"/>
<reference evidence="5 6" key="1">
    <citation type="submission" date="2014-12" db="EMBL/GenBank/DDBJ databases">
        <authorList>
            <person name="Neuveglise Cecile"/>
        </authorList>
    </citation>
    <scope>NUCLEOTIDE SEQUENCE [LARGE SCALE GENOMIC DNA]</scope>
    <source>
        <strain evidence="5 6">CBS 12615</strain>
    </source>
</reference>
<dbReference type="OrthoDB" id="349045at2759"/>
<evidence type="ECO:0000256" key="3">
    <source>
        <dbReference type="SAM" id="MobiDB-lite"/>
    </source>
</evidence>
<evidence type="ECO:0000256" key="2">
    <source>
        <dbReference type="ARBA" id="ARBA00023242"/>
    </source>
</evidence>
<evidence type="ECO:0000313" key="6">
    <source>
        <dbReference type="Proteomes" id="UP000054304"/>
    </source>
</evidence>
<keyword evidence="2" id="KW-0539">Nucleus</keyword>
<feature type="domain" description="WHIM1" evidence="4">
    <location>
        <begin position="320"/>
        <end position="364"/>
    </location>
</feature>
<name>A0A0C7NA20_9SACH</name>
<gene>
    <name evidence="5" type="ORF">LALA0_S13e01310g</name>
</gene>
<feature type="compositionally biased region" description="Acidic residues" evidence="3">
    <location>
        <begin position="733"/>
        <end position="744"/>
    </location>
</feature>
<dbReference type="STRING" id="1245769.A0A0C7NA20"/>
<dbReference type="Pfam" id="PF15612">
    <property type="entry name" value="WHIM1"/>
    <property type="match status" value="1"/>
</dbReference>
<evidence type="ECO:0000259" key="4">
    <source>
        <dbReference type="Pfam" id="PF15612"/>
    </source>
</evidence>
<feature type="compositionally biased region" description="Basic residues" evidence="3">
    <location>
        <begin position="789"/>
        <end position="807"/>
    </location>
</feature>
<keyword evidence="6" id="KW-1185">Reference proteome</keyword>
<dbReference type="GO" id="GO:0005634">
    <property type="term" value="C:nucleus"/>
    <property type="evidence" value="ECO:0007669"/>
    <property type="project" value="UniProtKB-SubCell"/>
</dbReference>
<comment type="subcellular location">
    <subcellularLocation>
        <location evidence="1">Nucleus</location>
    </subcellularLocation>
</comment>
<evidence type="ECO:0000256" key="1">
    <source>
        <dbReference type="ARBA" id="ARBA00004123"/>
    </source>
</evidence>
<dbReference type="InterPro" id="IPR028942">
    <property type="entry name" value="WHIM1_dom"/>
</dbReference>
<feature type="compositionally biased region" description="Polar residues" evidence="3">
    <location>
        <begin position="745"/>
        <end position="758"/>
    </location>
</feature>
<dbReference type="Proteomes" id="UP000054304">
    <property type="component" value="Unassembled WGS sequence"/>
</dbReference>
<accession>A0A0C7NA20</accession>
<dbReference type="EMBL" id="LN736372">
    <property type="protein sequence ID" value="CEP64711.1"/>
    <property type="molecule type" value="Genomic_DNA"/>
</dbReference>
<feature type="region of interest" description="Disordered" evidence="3">
    <location>
        <begin position="1"/>
        <end position="83"/>
    </location>
</feature>
<protein>
    <submittedName>
        <fullName evidence="5">LALA0S13e01310g1_1</fullName>
    </submittedName>
</protein>
<dbReference type="HOGENOM" id="CLU_014696_0_0_1"/>
<dbReference type="GeneID" id="34688277"/>